<dbReference type="PANTHER" id="PTHR18968">
    <property type="entry name" value="THIAMINE PYROPHOSPHATE ENZYMES"/>
    <property type="match status" value="1"/>
</dbReference>
<evidence type="ECO:0000259" key="6">
    <source>
        <dbReference type="Pfam" id="PF02776"/>
    </source>
</evidence>
<dbReference type="GO" id="GO:0000287">
    <property type="term" value="F:magnesium ion binding"/>
    <property type="evidence" value="ECO:0007669"/>
    <property type="project" value="InterPro"/>
</dbReference>
<dbReference type="CDD" id="cd07035">
    <property type="entry name" value="TPP_PYR_POX_like"/>
    <property type="match status" value="1"/>
</dbReference>
<dbReference type="GO" id="GO:0009099">
    <property type="term" value="P:L-valine biosynthetic process"/>
    <property type="evidence" value="ECO:0007669"/>
    <property type="project" value="TreeGrafter"/>
</dbReference>
<dbReference type="Pfam" id="PF02775">
    <property type="entry name" value="TPP_enzyme_C"/>
    <property type="match status" value="1"/>
</dbReference>
<evidence type="ECO:0000313" key="7">
    <source>
        <dbReference type="EMBL" id="SVA33063.1"/>
    </source>
</evidence>
<comment type="similarity">
    <text evidence="1 3">Belongs to the TPP enzyme family.</text>
</comment>
<dbReference type="Gene3D" id="3.40.50.1220">
    <property type="entry name" value="TPP-binding domain"/>
    <property type="match status" value="1"/>
</dbReference>
<dbReference type="Pfam" id="PF02776">
    <property type="entry name" value="TPP_enzyme_N"/>
    <property type="match status" value="1"/>
</dbReference>
<dbReference type="GO" id="GO:0050660">
    <property type="term" value="F:flavin adenine dinucleotide binding"/>
    <property type="evidence" value="ECO:0007669"/>
    <property type="project" value="TreeGrafter"/>
</dbReference>
<dbReference type="InterPro" id="IPR029061">
    <property type="entry name" value="THDP-binding"/>
</dbReference>
<dbReference type="InterPro" id="IPR012001">
    <property type="entry name" value="Thiamin_PyroP_enz_TPP-bd_dom"/>
</dbReference>
<sequence>VGSIPATPAKSPVKAPAIRCQMGKEGNVIGADLIAQILKSEGVDFMGVIPFNRLEESGAKAGIRPLIFRQERVGVNLADGYSRITNGDKTGVFAMQAGPGAENAFAGVATAYADSVPILLLPASNPRSRHGVHPTFSPSETYRTVTKWSGKVSMPENIPDMMRRTFSQIRLGRPGPVLLEIPSDILSEELPEGMSTTYTNVENIKSAGNPQDIKTAAKMLLGASRPVIQAGQGVLYGKASKQLIELAELARVPVMTSMAGKSAFPETHELALGTRSSSTTDMVVHFIDKADLIFGIGTSFTRIHYGMNDFDKKTLVQITNSPEDINKDYSPDHAVLGDVLLVLDELITEVKALLGSSNRNESFKFEDEIASVREDWFKEWMPYLQSKETPISPYRVIWELMQNTNPAETIVTHDSGSPRDQIMPFYNTVNPNGFIAWGKSTQLGYSLGLAMGASMAEPNKVAVNLIGDYGFGMVGLDIETAVREKIPVFTIILNNSAMGIYRPHNFPTANELYGTKYTTGDYAKIADALGSYNEMVDSPDEVGPAINRCVETVRSGNTAVLEVMTKEEPAMPHRMF</sequence>
<dbReference type="InterPro" id="IPR012000">
    <property type="entry name" value="Thiamin_PyroP_enz_cen_dom"/>
</dbReference>
<dbReference type="Pfam" id="PF00205">
    <property type="entry name" value="TPP_enzyme_M"/>
    <property type="match status" value="1"/>
</dbReference>
<dbReference type="EMBL" id="UINC01007392">
    <property type="protein sequence ID" value="SVA33063.1"/>
    <property type="molecule type" value="Genomic_DNA"/>
</dbReference>
<dbReference type="InterPro" id="IPR045229">
    <property type="entry name" value="TPP_enz"/>
</dbReference>
<keyword evidence="2 3" id="KW-0786">Thiamine pyrophosphate</keyword>
<feature type="domain" description="Thiamine pyrophosphate enzyme N-terminal TPP-binding" evidence="6">
    <location>
        <begin position="30"/>
        <end position="133"/>
    </location>
</feature>
<proteinExistence type="inferred from homology"/>
<evidence type="ECO:0000259" key="5">
    <source>
        <dbReference type="Pfam" id="PF02775"/>
    </source>
</evidence>
<evidence type="ECO:0000256" key="1">
    <source>
        <dbReference type="ARBA" id="ARBA00007812"/>
    </source>
</evidence>
<reference evidence="7" key="1">
    <citation type="submission" date="2018-05" db="EMBL/GenBank/DDBJ databases">
        <authorList>
            <person name="Lanie J.A."/>
            <person name="Ng W.-L."/>
            <person name="Kazmierczak K.M."/>
            <person name="Andrzejewski T.M."/>
            <person name="Davidsen T.M."/>
            <person name="Wayne K.J."/>
            <person name="Tettelin H."/>
            <person name="Glass J.I."/>
            <person name="Rusch D."/>
            <person name="Podicherti R."/>
            <person name="Tsui H.-C.T."/>
            <person name="Winkler M.E."/>
        </authorList>
    </citation>
    <scope>NUCLEOTIDE SEQUENCE</scope>
</reference>
<dbReference type="PANTHER" id="PTHR18968:SF13">
    <property type="entry name" value="ACETOLACTATE SYNTHASE CATALYTIC SUBUNIT, MITOCHONDRIAL"/>
    <property type="match status" value="1"/>
</dbReference>
<dbReference type="SUPFAM" id="SSF52518">
    <property type="entry name" value="Thiamin diphosphate-binding fold (THDP-binding)"/>
    <property type="match status" value="2"/>
</dbReference>
<evidence type="ECO:0000256" key="2">
    <source>
        <dbReference type="ARBA" id="ARBA00023052"/>
    </source>
</evidence>
<dbReference type="GO" id="GO:0030976">
    <property type="term" value="F:thiamine pyrophosphate binding"/>
    <property type="evidence" value="ECO:0007669"/>
    <property type="project" value="InterPro"/>
</dbReference>
<organism evidence="7">
    <name type="scientific">marine metagenome</name>
    <dbReference type="NCBI Taxonomy" id="408172"/>
    <lineage>
        <taxon>unclassified sequences</taxon>
        <taxon>metagenomes</taxon>
        <taxon>ecological metagenomes</taxon>
    </lineage>
</organism>
<name>A0A381V1F3_9ZZZZ</name>
<protein>
    <recommendedName>
        <fullName evidence="8">Thiamine pyrophosphate-requiring protein</fullName>
    </recommendedName>
</protein>
<dbReference type="AlphaFoldDB" id="A0A381V1F3"/>
<dbReference type="InterPro" id="IPR011766">
    <property type="entry name" value="TPP_enzyme_TPP-bd"/>
</dbReference>
<gene>
    <name evidence="7" type="ORF">METZ01_LOCUS85917</name>
</gene>
<accession>A0A381V1F3</accession>
<feature type="domain" description="Thiamine pyrophosphate enzyme TPP-binding" evidence="5">
    <location>
        <begin position="416"/>
        <end position="562"/>
    </location>
</feature>
<dbReference type="SUPFAM" id="SSF52467">
    <property type="entry name" value="DHS-like NAD/FAD-binding domain"/>
    <property type="match status" value="1"/>
</dbReference>
<evidence type="ECO:0008006" key="8">
    <source>
        <dbReference type="Google" id="ProtNLM"/>
    </source>
</evidence>
<feature type="domain" description="Thiamine pyrophosphate enzyme central" evidence="4">
    <location>
        <begin position="213"/>
        <end position="346"/>
    </location>
</feature>
<dbReference type="GO" id="GO:0003984">
    <property type="term" value="F:acetolactate synthase activity"/>
    <property type="evidence" value="ECO:0007669"/>
    <property type="project" value="TreeGrafter"/>
</dbReference>
<dbReference type="GO" id="GO:0005948">
    <property type="term" value="C:acetolactate synthase complex"/>
    <property type="evidence" value="ECO:0007669"/>
    <property type="project" value="TreeGrafter"/>
</dbReference>
<dbReference type="InterPro" id="IPR029035">
    <property type="entry name" value="DHS-like_NAD/FAD-binding_dom"/>
</dbReference>
<dbReference type="Gene3D" id="3.40.50.970">
    <property type="match status" value="2"/>
</dbReference>
<evidence type="ECO:0000259" key="4">
    <source>
        <dbReference type="Pfam" id="PF00205"/>
    </source>
</evidence>
<evidence type="ECO:0000256" key="3">
    <source>
        <dbReference type="RuleBase" id="RU362132"/>
    </source>
</evidence>
<feature type="non-terminal residue" evidence="7">
    <location>
        <position position="1"/>
    </location>
</feature>
<dbReference type="NCBIfam" id="NF004807">
    <property type="entry name" value="PRK06154.1"/>
    <property type="match status" value="1"/>
</dbReference>
<dbReference type="GO" id="GO:0009097">
    <property type="term" value="P:isoleucine biosynthetic process"/>
    <property type="evidence" value="ECO:0007669"/>
    <property type="project" value="TreeGrafter"/>
</dbReference>